<dbReference type="EMBL" id="BTGU01015526">
    <property type="protein sequence ID" value="GMN72470.1"/>
    <property type="molecule type" value="Genomic_DNA"/>
</dbReference>
<keyword evidence="5" id="KW-1185">Reference proteome</keyword>
<evidence type="ECO:0000313" key="4">
    <source>
        <dbReference type="EMBL" id="GMN72477.1"/>
    </source>
</evidence>
<evidence type="ECO:0000313" key="5">
    <source>
        <dbReference type="Proteomes" id="UP001187192"/>
    </source>
</evidence>
<sequence length="76" mass="7884">MADCCRLLLSAGVASRSIATLSVNGCSIRWCRLQWAVTMGDGGSSGLGKLGSRFSFVIDIRLLSSISSIMGAATVT</sequence>
<dbReference type="Proteomes" id="UP001187192">
    <property type="component" value="Unassembled WGS sequence"/>
</dbReference>
<dbReference type="AlphaFoldDB" id="A0AA88ED02"/>
<dbReference type="EMBL" id="BTGU01015528">
    <property type="protein sequence ID" value="GMN72477.1"/>
    <property type="molecule type" value="Genomic_DNA"/>
</dbReference>
<evidence type="ECO:0000313" key="2">
    <source>
        <dbReference type="EMBL" id="GMN72470.1"/>
    </source>
</evidence>
<gene>
    <name evidence="1" type="ORF">TIFTF001_054731</name>
    <name evidence="2" type="ORF">TIFTF001_054732</name>
    <name evidence="3" type="ORF">TIFTF001_054733</name>
    <name evidence="4" type="ORF">TIFTF001_054734</name>
</gene>
<proteinExistence type="predicted"/>
<organism evidence="4 5">
    <name type="scientific">Ficus carica</name>
    <name type="common">Common fig</name>
    <dbReference type="NCBI Taxonomy" id="3494"/>
    <lineage>
        <taxon>Eukaryota</taxon>
        <taxon>Viridiplantae</taxon>
        <taxon>Streptophyta</taxon>
        <taxon>Embryophyta</taxon>
        <taxon>Tracheophyta</taxon>
        <taxon>Spermatophyta</taxon>
        <taxon>Magnoliopsida</taxon>
        <taxon>eudicotyledons</taxon>
        <taxon>Gunneridae</taxon>
        <taxon>Pentapetalae</taxon>
        <taxon>rosids</taxon>
        <taxon>fabids</taxon>
        <taxon>Rosales</taxon>
        <taxon>Moraceae</taxon>
        <taxon>Ficeae</taxon>
        <taxon>Ficus</taxon>
    </lineage>
</organism>
<accession>A0AA88ED02</accession>
<comment type="caution">
    <text evidence="4">The sequence shown here is derived from an EMBL/GenBank/DDBJ whole genome shotgun (WGS) entry which is preliminary data.</text>
</comment>
<name>A0AA88ED02_FICCA</name>
<protein>
    <submittedName>
        <fullName evidence="4">Uncharacterized protein</fullName>
    </submittedName>
</protein>
<evidence type="ECO:0000313" key="3">
    <source>
        <dbReference type="EMBL" id="GMN72472.1"/>
    </source>
</evidence>
<evidence type="ECO:0000313" key="1">
    <source>
        <dbReference type="EMBL" id="GMN72466.1"/>
    </source>
</evidence>
<dbReference type="EMBL" id="BTGU01015527">
    <property type="protein sequence ID" value="GMN72472.1"/>
    <property type="molecule type" value="Genomic_DNA"/>
</dbReference>
<reference evidence="4" key="1">
    <citation type="submission" date="2023-07" db="EMBL/GenBank/DDBJ databases">
        <title>draft genome sequence of fig (Ficus carica).</title>
        <authorList>
            <person name="Takahashi T."/>
            <person name="Nishimura K."/>
        </authorList>
    </citation>
    <scope>NUCLEOTIDE SEQUENCE</scope>
</reference>
<dbReference type="EMBL" id="BTGU01015525">
    <property type="protein sequence ID" value="GMN72466.1"/>
    <property type="molecule type" value="Genomic_DNA"/>
</dbReference>